<evidence type="ECO:0000313" key="3">
    <source>
        <dbReference type="Proteomes" id="UP001642540"/>
    </source>
</evidence>
<gene>
    <name evidence="2" type="ORF">ODALV1_LOCUS16781</name>
</gene>
<sequence length="135" mass="15248">MSNARSELLGLQLIFIFLHVLVPSNTLIVHNADHQCVHKLDALEDVNATTEDTESPLGPIEIEGGNINSFSDLKIGMTWGLYKIMHRRHESLEHIMAIQLKDCDVVIVGHIDSGKLSVYFLFMPSTDNYEQQFVK</sequence>
<keyword evidence="3" id="KW-1185">Reference proteome</keyword>
<comment type="caution">
    <text evidence="2">The sequence shown here is derived from an EMBL/GenBank/DDBJ whole genome shotgun (WGS) entry which is preliminary data.</text>
</comment>
<dbReference type="EMBL" id="CAXLJM020000051">
    <property type="protein sequence ID" value="CAL8115278.1"/>
    <property type="molecule type" value="Genomic_DNA"/>
</dbReference>
<evidence type="ECO:0000256" key="1">
    <source>
        <dbReference type="SAM" id="SignalP"/>
    </source>
</evidence>
<accession>A0ABP1R0G6</accession>
<feature type="signal peptide" evidence="1">
    <location>
        <begin position="1"/>
        <end position="26"/>
    </location>
</feature>
<dbReference type="Proteomes" id="UP001642540">
    <property type="component" value="Unassembled WGS sequence"/>
</dbReference>
<protein>
    <submittedName>
        <fullName evidence="2">Uncharacterized protein</fullName>
    </submittedName>
</protein>
<proteinExistence type="predicted"/>
<evidence type="ECO:0000313" key="2">
    <source>
        <dbReference type="EMBL" id="CAL8115278.1"/>
    </source>
</evidence>
<organism evidence="2 3">
    <name type="scientific">Orchesella dallaii</name>
    <dbReference type="NCBI Taxonomy" id="48710"/>
    <lineage>
        <taxon>Eukaryota</taxon>
        <taxon>Metazoa</taxon>
        <taxon>Ecdysozoa</taxon>
        <taxon>Arthropoda</taxon>
        <taxon>Hexapoda</taxon>
        <taxon>Collembola</taxon>
        <taxon>Entomobryomorpha</taxon>
        <taxon>Entomobryoidea</taxon>
        <taxon>Orchesellidae</taxon>
        <taxon>Orchesellinae</taxon>
        <taxon>Orchesella</taxon>
    </lineage>
</organism>
<feature type="chain" id="PRO_5045828376" evidence="1">
    <location>
        <begin position="27"/>
        <end position="135"/>
    </location>
</feature>
<name>A0ABP1R0G6_9HEXA</name>
<keyword evidence="1" id="KW-0732">Signal</keyword>
<reference evidence="2 3" key="1">
    <citation type="submission" date="2024-08" db="EMBL/GenBank/DDBJ databases">
        <authorList>
            <person name="Cucini C."/>
            <person name="Frati F."/>
        </authorList>
    </citation>
    <scope>NUCLEOTIDE SEQUENCE [LARGE SCALE GENOMIC DNA]</scope>
</reference>